<dbReference type="Proteomes" id="UP000242664">
    <property type="component" value="Unassembled WGS sequence"/>
</dbReference>
<evidence type="ECO:0000313" key="2">
    <source>
        <dbReference type="Proteomes" id="UP000242664"/>
    </source>
</evidence>
<evidence type="ECO:0000313" key="1">
    <source>
        <dbReference type="EMBL" id="EDN56937.1"/>
    </source>
</evidence>
<name>A0ABM9WU47_VIBAE</name>
<proteinExistence type="predicted"/>
<reference evidence="2" key="1">
    <citation type="submission" date="2006-10" db="EMBL/GenBank/DDBJ databases">
        <authorList>
            <person name="Heidelberg J."/>
            <person name="Sebastian Y."/>
        </authorList>
    </citation>
    <scope>NUCLEOTIDE SEQUENCE [LARGE SCALE GENOMIC DNA]</scope>
    <source>
        <strain evidence="2">EX25</strain>
    </source>
</reference>
<accession>A0ABM9WU47</accession>
<sequence>MNSNHQDRASDWFEESVLTEFVEEKSNNMVTTETRLKWWLLLC</sequence>
<organism evidence="1 2">
    <name type="scientific">Vibrio antiquarius (strain Ex25)</name>
    <dbReference type="NCBI Taxonomy" id="150340"/>
    <lineage>
        <taxon>Bacteria</taxon>
        <taxon>Pseudomonadati</taxon>
        <taxon>Pseudomonadota</taxon>
        <taxon>Gammaproteobacteria</taxon>
        <taxon>Vibrionales</taxon>
        <taxon>Vibrionaceae</taxon>
        <taxon>Vibrio</taxon>
        <taxon>Vibrio diabolicus subgroup</taxon>
    </lineage>
</organism>
<gene>
    <name evidence="1" type="ORF">VEx25_B0416</name>
</gene>
<dbReference type="EMBL" id="DS267824">
    <property type="protein sequence ID" value="EDN56937.1"/>
    <property type="molecule type" value="Genomic_DNA"/>
</dbReference>
<protein>
    <submittedName>
        <fullName evidence="1">Uncharacterized protein</fullName>
    </submittedName>
</protein>
<keyword evidence="2" id="KW-1185">Reference proteome</keyword>